<dbReference type="AlphaFoldDB" id="A0A165PX49"/>
<name>A0A165PX49_9APHY</name>
<sequence>MLPGIEFGFRPIPIGGVLALLGSTAPGFDSPRQLPSHLRRYHLLSSSSSTSSSTVDRPLYISLRPVCSARPLSLTP</sequence>
<dbReference type="EMBL" id="KV429064">
    <property type="protein sequence ID" value="KZT68730.1"/>
    <property type="molecule type" value="Genomic_DNA"/>
</dbReference>
<keyword evidence="2" id="KW-1185">Reference proteome</keyword>
<dbReference type="Proteomes" id="UP000076727">
    <property type="component" value="Unassembled WGS sequence"/>
</dbReference>
<evidence type="ECO:0000313" key="1">
    <source>
        <dbReference type="EMBL" id="KZT68730.1"/>
    </source>
</evidence>
<evidence type="ECO:0000313" key="2">
    <source>
        <dbReference type="Proteomes" id="UP000076727"/>
    </source>
</evidence>
<accession>A0A165PX49</accession>
<protein>
    <submittedName>
        <fullName evidence="1">Uncharacterized protein</fullName>
    </submittedName>
</protein>
<organism evidence="1 2">
    <name type="scientific">Daedalea quercina L-15889</name>
    <dbReference type="NCBI Taxonomy" id="1314783"/>
    <lineage>
        <taxon>Eukaryota</taxon>
        <taxon>Fungi</taxon>
        <taxon>Dikarya</taxon>
        <taxon>Basidiomycota</taxon>
        <taxon>Agaricomycotina</taxon>
        <taxon>Agaricomycetes</taxon>
        <taxon>Polyporales</taxon>
        <taxon>Fomitopsis</taxon>
    </lineage>
</organism>
<proteinExistence type="predicted"/>
<gene>
    <name evidence="1" type="ORF">DAEQUDRAFT_318549</name>
</gene>
<reference evidence="1 2" key="1">
    <citation type="journal article" date="2016" name="Mol. Biol. Evol.">
        <title>Comparative Genomics of Early-Diverging Mushroom-Forming Fungi Provides Insights into the Origins of Lignocellulose Decay Capabilities.</title>
        <authorList>
            <person name="Nagy L.G."/>
            <person name="Riley R."/>
            <person name="Tritt A."/>
            <person name="Adam C."/>
            <person name="Daum C."/>
            <person name="Floudas D."/>
            <person name="Sun H."/>
            <person name="Yadav J.S."/>
            <person name="Pangilinan J."/>
            <person name="Larsson K.H."/>
            <person name="Matsuura K."/>
            <person name="Barry K."/>
            <person name="Labutti K."/>
            <person name="Kuo R."/>
            <person name="Ohm R.A."/>
            <person name="Bhattacharya S.S."/>
            <person name="Shirouzu T."/>
            <person name="Yoshinaga Y."/>
            <person name="Martin F.M."/>
            <person name="Grigoriev I.V."/>
            <person name="Hibbett D.S."/>
        </authorList>
    </citation>
    <scope>NUCLEOTIDE SEQUENCE [LARGE SCALE GENOMIC DNA]</scope>
    <source>
        <strain evidence="1 2">L-15889</strain>
    </source>
</reference>